<feature type="transmembrane region" description="Helical" evidence="2">
    <location>
        <begin position="147"/>
        <end position="169"/>
    </location>
</feature>
<dbReference type="Pfam" id="PF00702">
    <property type="entry name" value="Hydrolase"/>
    <property type="match status" value="1"/>
</dbReference>
<evidence type="ECO:0000313" key="3">
    <source>
        <dbReference type="EMBL" id="HJD44936.1"/>
    </source>
</evidence>
<dbReference type="EMBL" id="DWUQ01000165">
    <property type="protein sequence ID" value="HJD44936.1"/>
    <property type="molecule type" value="Genomic_DNA"/>
</dbReference>
<dbReference type="GO" id="GO:0016887">
    <property type="term" value="F:ATP hydrolysis activity"/>
    <property type="evidence" value="ECO:0007669"/>
    <property type="project" value="InterPro"/>
</dbReference>
<feature type="non-terminal residue" evidence="3">
    <location>
        <position position="1"/>
    </location>
</feature>
<sequence length="178" mass="18636">PAIDALHQLGLKVAMITGDHQTTAQAIAQQLGIDTVIAEVLPDAKVTAVQQLQQQYGHVAFVGDGINDAPALATAEVGMAIGTGTDIAIEAADVVLMSGSLEGVPTALALSKETLKNIHQNLFWAFAYNIALIPLAAGLWYPVAGILLSPIFAAAAMALSSVFVVTNALRLRRFRLSH</sequence>
<keyword evidence="2" id="KW-1133">Transmembrane helix</keyword>
<dbReference type="GO" id="GO:0005524">
    <property type="term" value="F:ATP binding"/>
    <property type="evidence" value="ECO:0007669"/>
    <property type="project" value="InterPro"/>
</dbReference>
<reference evidence="3" key="2">
    <citation type="submission" date="2021-04" db="EMBL/GenBank/DDBJ databases">
        <authorList>
            <person name="Gilroy R."/>
        </authorList>
    </citation>
    <scope>NUCLEOTIDE SEQUENCE</scope>
    <source>
        <strain evidence="3">9264</strain>
    </source>
</reference>
<dbReference type="AlphaFoldDB" id="A0A9D2RKA0"/>
<dbReference type="GO" id="GO:0043682">
    <property type="term" value="F:P-type divalent copper transporter activity"/>
    <property type="evidence" value="ECO:0007669"/>
    <property type="project" value="TreeGrafter"/>
</dbReference>
<dbReference type="NCBIfam" id="TIGR01494">
    <property type="entry name" value="ATPase_P-type"/>
    <property type="match status" value="1"/>
</dbReference>
<dbReference type="GO" id="GO:0055070">
    <property type="term" value="P:copper ion homeostasis"/>
    <property type="evidence" value="ECO:0007669"/>
    <property type="project" value="TreeGrafter"/>
</dbReference>
<dbReference type="Proteomes" id="UP000823889">
    <property type="component" value="Unassembled WGS sequence"/>
</dbReference>
<dbReference type="InterPro" id="IPR001757">
    <property type="entry name" value="P_typ_ATPase"/>
</dbReference>
<keyword evidence="2" id="KW-0472">Membrane</keyword>
<protein>
    <submittedName>
        <fullName evidence="3">HAD-IC family P-type ATPase</fullName>
    </submittedName>
</protein>
<keyword evidence="2" id="KW-0812">Transmembrane</keyword>
<proteinExistence type="predicted"/>
<dbReference type="PRINTS" id="PR00119">
    <property type="entry name" value="CATATPASE"/>
</dbReference>
<dbReference type="PANTHER" id="PTHR43520">
    <property type="entry name" value="ATP7, ISOFORM B"/>
    <property type="match status" value="1"/>
</dbReference>
<dbReference type="GO" id="GO:0016020">
    <property type="term" value="C:membrane"/>
    <property type="evidence" value="ECO:0007669"/>
    <property type="project" value="InterPro"/>
</dbReference>
<name>A0A9D2RKA0_9BURK</name>
<comment type="caution">
    <text evidence="3">The sequence shown here is derived from an EMBL/GenBank/DDBJ whole genome shotgun (WGS) entry which is preliminary data.</text>
</comment>
<dbReference type="InterPro" id="IPR036412">
    <property type="entry name" value="HAD-like_sf"/>
</dbReference>
<evidence type="ECO:0000256" key="1">
    <source>
        <dbReference type="ARBA" id="ARBA00022967"/>
    </source>
</evidence>
<feature type="transmembrane region" description="Helical" evidence="2">
    <location>
        <begin position="122"/>
        <end position="141"/>
    </location>
</feature>
<reference evidence="3" key="1">
    <citation type="journal article" date="2021" name="PeerJ">
        <title>Extensive microbial diversity within the chicken gut microbiome revealed by metagenomics and culture.</title>
        <authorList>
            <person name="Gilroy R."/>
            <person name="Ravi A."/>
            <person name="Getino M."/>
            <person name="Pursley I."/>
            <person name="Horton D.L."/>
            <person name="Alikhan N.F."/>
            <person name="Baker D."/>
            <person name="Gharbi K."/>
            <person name="Hall N."/>
            <person name="Watson M."/>
            <person name="Adriaenssens E.M."/>
            <person name="Foster-Nyarko E."/>
            <person name="Jarju S."/>
            <person name="Secka A."/>
            <person name="Antonio M."/>
            <person name="Oren A."/>
            <person name="Chaudhuri R.R."/>
            <person name="La Ragione R."/>
            <person name="Hildebrand F."/>
            <person name="Pallen M.J."/>
        </authorList>
    </citation>
    <scope>NUCLEOTIDE SEQUENCE</scope>
    <source>
        <strain evidence="3">9264</strain>
    </source>
</reference>
<evidence type="ECO:0000256" key="2">
    <source>
        <dbReference type="SAM" id="Phobius"/>
    </source>
</evidence>
<dbReference type="PANTHER" id="PTHR43520:SF8">
    <property type="entry name" value="P-TYPE CU(+) TRANSPORTER"/>
    <property type="match status" value="1"/>
</dbReference>
<organism evidence="3 4">
    <name type="scientific">Candidatus Paenalcaligenes intestinipullorum</name>
    <dbReference type="NCBI Taxonomy" id="2838718"/>
    <lineage>
        <taxon>Bacteria</taxon>
        <taxon>Pseudomonadati</taxon>
        <taxon>Pseudomonadota</taxon>
        <taxon>Betaproteobacteria</taxon>
        <taxon>Burkholderiales</taxon>
        <taxon>Alcaligenaceae</taxon>
        <taxon>Paenalcaligenes</taxon>
    </lineage>
</organism>
<dbReference type="Gene3D" id="3.40.50.1000">
    <property type="entry name" value="HAD superfamily/HAD-like"/>
    <property type="match status" value="1"/>
</dbReference>
<keyword evidence="1" id="KW-1278">Translocase</keyword>
<dbReference type="GO" id="GO:0005507">
    <property type="term" value="F:copper ion binding"/>
    <property type="evidence" value="ECO:0007669"/>
    <property type="project" value="TreeGrafter"/>
</dbReference>
<evidence type="ECO:0000313" key="4">
    <source>
        <dbReference type="Proteomes" id="UP000823889"/>
    </source>
</evidence>
<accession>A0A9D2RKA0</accession>
<gene>
    <name evidence="3" type="ORF">H9906_07935</name>
</gene>
<dbReference type="InterPro" id="IPR023214">
    <property type="entry name" value="HAD_sf"/>
</dbReference>
<dbReference type="SUPFAM" id="SSF56784">
    <property type="entry name" value="HAD-like"/>
    <property type="match status" value="1"/>
</dbReference>
<dbReference type="PRINTS" id="PR00120">
    <property type="entry name" value="HATPASE"/>
</dbReference>